<dbReference type="NCBIfam" id="TIGR02039">
    <property type="entry name" value="CysD"/>
    <property type="match status" value="1"/>
</dbReference>
<dbReference type="SUPFAM" id="SSF52402">
    <property type="entry name" value="Adenine nucleotide alpha hydrolases-like"/>
    <property type="match status" value="1"/>
</dbReference>
<dbReference type="FunFam" id="3.40.50.620:FF:000002">
    <property type="entry name" value="Sulfate adenylyltransferase subunit 2"/>
    <property type="match status" value="1"/>
</dbReference>
<comment type="pathway">
    <text evidence="6">Sulfur metabolism; hydrogen sulfide biosynthesis; sulfite from sulfate: step 1/3.</text>
</comment>
<dbReference type="InterPro" id="IPR050128">
    <property type="entry name" value="Sulfate_adenylyltrnsfr_sub2"/>
</dbReference>
<evidence type="ECO:0000256" key="2">
    <source>
        <dbReference type="ARBA" id="ARBA00022679"/>
    </source>
</evidence>
<evidence type="ECO:0000256" key="4">
    <source>
        <dbReference type="ARBA" id="ARBA00022741"/>
    </source>
</evidence>
<feature type="domain" description="Phosphoadenosine phosphosulphate reductase" evidence="8">
    <location>
        <begin position="29"/>
        <end position="256"/>
    </location>
</feature>
<comment type="catalytic activity">
    <reaction evidence="6">
        <text>sulfate + ATP + H(+) = adenosine 5'-phosphosulfate + diphosphate</text>
        <dbReference type="Rhea" id="RHEA:18133"/>
        <dbReference type="ChEBI" id="CHEBI:15378"/>
        <dbReference type="ChEBI" id="CHEBI:16189"/>
        <dbReference type="ChEBI" id="CHEBI:30616"/>
        <dbReference type="ChEBI" id="CHEBI:33019"/>
        <dbReference type="ChEBI" id="CHEBI:58243"/>
        <dbReference type="EC" id="2.7.7.4"/>
    </reaction>
</comment>
<dbReference type="Pfam" id="PF01507">
    <property type="entry name" value="PAPS_reduct"/>
    <property type="match status" value="1"/>
</dbReference>
<evidence type="ECO:0000313" key="10">
    <source>
        <dbReference type="Proteomes" id="UP001297581"/>
    </source>
</evidence>
<dbReference type="AlphaFoldDB" id="A0AAJ1BHA8"/>
<dbReference type="PANTHER" id="PTHR43196:SF1">
    <property type="entry name" value="SULFATE ADENYLYLTRANSFERASE SUBUNIT 2"/>
    <property type="match status" value="1"/>
</dbReference>
<evidence type="ECO:0000256" key="5">
    <source>
        <dbReference type="ARBA" id="ARBA00022840"/>
    </source>
</evidence>
<comment type="subunit">
    <text evidence="6">Heterodimer composed of CysD, the smaller subunit, and CysN.</text>
</comment>
<dbReference type="Proteomes" id="UP001297581">
    <property type="component" value="Unassembled WGS sequence"/>
</dbReference>
<keyword evidence="4 6" id="KW-0547">Nucleotide-binding</keyword>
<dbReference type="CDD" id="cd23946">
    <property type="entry name" value="Sulfate_adenylyltransferase_2"/>
    <property type="match status" value="1"/>
</dbReference>
<dbReference type="InterPro" id="IPR014729">
    <property type="entry name" value="Rossmann-like_a/b/a_fold"/>
</dbReference>
<dbReference type="GO" id="GO:0004781">
    <property type="term" value="F:sulfate adenylyltransferase (ATP) activity"/>
    <property type="evidence" value="ECO:0007669"/>
    <property type="project" value="UniProtKB-UniRule"/>
</dbReference>
<dbReference type="EMBL" id="JAKUDL010000003">
    <property type="protein sequence ID" value="MCH4294717.1"/>
    <property type="molecule type" value="Genomic_DNA"/>
</dbReference>
<comment type="function">
    <text evidence="6">With CysN forms the ATP sulfurylase (ATPS) that catalyzes the adenylation of sulfate producing adenosine 5'-phosphosulfate (APS) and diphosphate, the first enzymatic step in sulfur assimilation pathway. APS synthesis involves the formation of a high-energy phosphoric-sulfuric acid anhydride bond driven by GTP hydrolysis by CysN coupled to ATP hydrolysis by CysD.</text>
</comment>
<proteinExistence type="inferred from homology"/>
<sequence>MSGPVLSHLEQLEAESIQIFREVAAEFDNPVMLYSIGKDSSVLLHLARKAFYPGKIPFPLLHVDTDWKFREMIKFRDEAAVKYGFDLIVHKNPEGLAMGMNPFTFGSSKHTDVMKTEGLKQALNKYGFDAAFGGARRDEEKSRAKERVYSFRDSKHRWDPKNQRPELWHTYNGQVNKGESIRVFPLSNWTELDIWQYIYQENIDIVPLYFADHRPVVERDGTLIMVDDDRMPLKEGEVPEQKLVRFRTLGCYPLTGAIESSATSLTGIIEEMLLSRSSERQGRVIDHDSSGSMEKKKREGYF</sequence>
<dbReference type="EC" id="2.7.7.4" evidence="6"/>
<evidence type="ECO:0000259" key="8">
    <source>
        <dbReference type="Pfam" id="PF01507"/>
    </source>
</evidence>
<dbReference type="PIRSF" id="PIRSF002936">
    <property type="entry name" value="CysDAde_trans"/>
    <property type="match status" value="1"/>
</dbReference>
<gene>
    <name evidence="6 9" type="primary">cysD</name>
    <name evidence="9" type="ORF">MJ923_10435</name>
</gene>
<dbReference type="PANTHER" id="PTHR43196">
    <property type="entry name" value="SULFATE ADENYLYLTRANSFERASE SUBUNIT 2"/>
    <property type="match status" value="1"/>
</dbReference>
<dbReference type="Gene3D" id="3.40.50.620">
    <property type="entry name" value="HUPs"/>
    <property type="match status" value="1"/>
</dbReference>
<protein>
    <recommendedName>
        <fullName evidence="6">Sulfate adenylyltransferase subunit 2</fullName>
        <ecNumber evidence="6">2.7.7.4</ecNumber>
    </recommendedName>
    <alternativeName>
        <fullName evidence="6">ATP-sulfurylase small subunit</fullName>
    </alternativeName>
    <alternativeName>
        <fullName evidence="6">Sulfate adenylate transferase</fullName>
        <shortName evidence="6">SAT</shortName>
    </alternativeName>
</protein>
<comment type="similarity">
    <text evidence="1 6">Belongs to the PAPS reductase family. CysD subfamily.</text>
</comment>
<reference evidence="9 10" key="1">
    <citation type="submission" date="2022-02" db="EMBL/GenBank/DDBJ databases">
        <title>The genome sequence of Shewanella sp. 3B26.</title>
        <authorList>
            <person name="Du J."/>
        </authorList>
    </citation>
    <scope>NUCLEOTIDE SEQUENCE [LARGE SCALE GENOMIC DNA]</scope>
    <source>
        <strain evidence="9 10">3B26</strain>
    </source>
</reference>
<comment type="caution">
    <text evidence="9">The sequence shown here is derived from an EMBL/GenBank/DDBJ whole genome shotgun (WGS) entry which is preliminary data.</text>
</comment>
<organism evidence="9 10">
    <name type="scientific">Shewanella zhuhaiensis</name>
    <dbReference type="NCBI Taxonomy" id="2919576"/>
    <lineage>
        <taxon>Bacteria</taxon>
        <taxon>Pseudomonadati</taxon>
        <taxon>Pseudomonadota</taxon>
        <taxon>Gammaproteobacteria</taxon>
        <taxon>Alteromonadales</taxon>
        <taxon>Shewanellaceae</taxon>
        <taxon>Shewanella</taxon>
    </lineage>
</organism>
<dbReference type="GO" id="GO:0070814">
    <property type="term" value="P:hydrogen sulfide biosynthetic process"/>
    <property type="evidence" value="ECO:0007669"/>
    <property type="project" value="UniProtKB-UniRule"/>
</dbReference>
<dbReference type="InterPro" id="IPR002500">
    <property type="entry name" value="PAPS_reduct_dom"/>
</dbReference>
<dbReference type="NCBIfam" id="NF003587">
    <property type="entry name" value="PRK05253.1"/>
    <property type="match status" value="1"/>
</dbReference>
<keyword evidence="10" id="KW-1185">Reference proteome</keyword>
<dbReference type="GO" id="GO:0005524">
    <property type="term" value="F:ATP binding"/>
    <property type="evidence" value="ECO:0007669"/>
    <property type="project" value="UniProtKB-KW"/>
</dbReference>
<dbReference type="HAMAP" id="MF_00064">
    <property type="entry name" value="Sulf_adenylyltr_sub2"/>
    <property type="match status" value="1"/>
</dbReference>
<evidence type="ECO:0000256" key="7">
    <source>
        <dbReference type="SAM" id="MobiDB-lite"/>
    </source>
</evidence>
<keyword evidence="2 6" id="KW-0808">Transferase</keyword>
<dbReference type="GO" id="GO:0000103">
    <property type="term" value="P:sulfate assimilation"/>
    <property type="evidence" value="ECO:0007669"/>
    <property type="project" value="UniProtKB-UniRule"/>
</dbReference>
<dbReference type="InterPro" id="IPR011784">
    <property type="entry name" value="SO4_adenylTrfase_ssu"/>
</dbReference>
<accession>A0AAJ1BHA8</accession>
<evidence type="ECO:0000313" key="9">
    <source>
        <dbReference type="EMBL" id="MCH4294717.1"/>
    </source>
</evidence>
<dbReference type="NCBIfam" id="NF009214">
    <property type="entry name" value="PRK12563.1"/>
    <property type="match status" value="1"/>
</dbReference>
<evidence type="ECO:0000256" key="3">
    <source>
        <dbReference type="ARBA" id="ARBA00022695"/>
    </source>
</evidence>
<evidence type="ECO:0000256" key="6">
    <source>
        <dbReference type="HAMAP-Rule" id="MF_00064"/>
    </source>
</evidence>
<evidence type="ECO:0000256" key="1">
    <source>
        <dbReference type="ARBA" id="ARBA00008885"/>
    </source>
</evidence>
<keyword evidence="3 6" id="KW-0548">Nucleotidyltransferase</keyword>
<name>A0AAJ1BHA8_9GAMM</name>
<keyword evidence="5 6" id="KW-0067">ATP-binding</keyword>
<feature type="region of interest" description="Disordered" evidence="7">
    <location>
        <begin position="280"/>
        <end position="302"/>
    </location>
</feature>